<dbReference type="InterPro" id="IPR003329">
    <property type="entry name" value="Cytidylyl_trans"/>
</dbReference>
<sequence>MRILYFLPARSGSKGVKDKNIKDLHGKPLMAYMIQAIQNSQYYHADQDYIMLNTDSEEYARIGEQYGSVTPFLRPPELSTDTASITDTIIHTINYFEEKKMNFDFFAFLQVTAPLITGKDIDKGIEILLEQPEIDTVNSVTEVDVSPLWCNTLEEDGRMDCFLSEEVKRKNRQELPTYYKITGAVRIARWNRLKENQFDWYKNSKALRLEPSHSMDIDTMDDFLYAQYLMERRNKKC</sequence>
<keyword evidence="2" id="KW-1185">Reference proteome</keyword>
<dbReference type="OrthoDB" id="9805604at2"/>
<dbReference type="PANTHER" id="PTHR21485">
    <property type="entry name" value="HAD SUPERFAMILY MEMBERS CMAS AND KDSC"/>
    <property type="match status" value="1"/>
</dbReference>
<dbReference type="InterPro" id="IPR029044">
    <property type="entry name" value="Nucleotide-diphossugar_trans"/>
</dbReference>
<dbReference type="Pfam" id="PF02348">
    <property type="entry name" value="CTP_transf_3"/>
    <property type="match status" value="1"/>
</dbReference>
<protein>
    <submittedName>
        <fullName evidence="1">N-acylneuraminate cytidylyltransferase</fullName>
    </submittedName>
</protein>
<dbReference type="SUPFAM" id="SSF53448">
    <property type="entry name" value="Nucleotide-diphospho-sugar transferases"/>
    <property type="match status" value="1"/>
</dbReference>
<organism evidence="1 2">
    <name type="scientific">Anaeromicropila populeti</name>
    <dbReference type="NCBI Taxonomy" id="37658"/>
    <lineage>
        <taxon>Bacteria</taxon>
        <taxon>Bacillati</taxon>
        <taxon>Bacillota</taxon>
        <taxon>Clostridia</taxon>
        <taxon>Lachnospirales</taxon>
        <taxon>Lachnospiraceae</taxon>
        <taxon>Anaeromicropila</taxon>
    </lineage>
</organism>
<dbReference type="InterPro" id="IPR050793">
    <property type="entry name" value="CMP-NeuNAc_synthase"/>
</dbReference>
<dbReference type="Gene3D" id="3.90.550.10">
    <property type="entry name" value="Spore Coat Polysaccharide Biosynthesis Protein SpsA, Chain A"/>
    <property type="match status" value="1"/>
</dbReference>
<accession>A0A1I6HWC2</accession>
<dbReference type="AlphaFoldDB" id="A0A1I6HWC2"/>
<evidence type="ECO:0000313" key="1">
    <source>
        <dbReference type="EMBL" id="SFR58698.1"/>
    </source>
</evidence>
<evidence type="ECO:0000313" key="2">
    <source>
        <dbReference type="Proteomes" id="UP000199659"/>
    </source>
</evidence>
<gene>
    <name evidence="1" type="ORF">SAMN05661086_00349</name>
</gene>
<dbReference type="EMBL" id="FOYZ01000001">
    <property type="protein sequence ID" value="SFR58698.1"/>
    <property type="molecule type" value="Genomic_DNA"/>
</dbReference>
<keyword evidence="1" id="KW-0808">Transferase</keyword>
<dbReference type="Proteomes" id="UP000199659">
    <property type="component" value="Unassembled WGS sequence"/>
</dbReference>
<reference evidence="1 2" key="1">
    <citation type="submission" date="2016-10" db="EMBL/GenBank/DDBJ databases">
        <authorList>
            <person name="de Groot N.N."/>
        </authorList>
    </citation>
    <scope>NUCLEOTIDE SEQUENCE [LARGE SCALE GENOMIC DNA]</scope>
    <source>
        <strain evidence="1 2">743A</strain>
    </source>
</reference>
<proteinExistence type="predicted"/>
<keyword evidence="1" id="KW-0548">Nucleotidyltransferase</keyword>
<dbReference type="PANTHER" id="PTHR21485:SF6">
    <property type="entry name" value="N-ACYLNEURAMINATE CYTIDYLYLTRANSFERASE-RELATED"/>
    <property type="match status" value="1"/>
</dbReference>
<dbReference type="RefSeq" id="WP_092558968.1">
    <property type="nucleotide sequence ID" value="NZ_FOYZ01000001.1"/>
</dbReference>
<dbReference type="CDD" id="cd02513">
    <property type="entry name" value="CMP-NeuAc_Synthase"/>
    <property type="match status" value="1"/>
</dbReference>
<dbReference type="GO" id="GO:0008781">
    <property type="term" value="F:N-acylneuraminate cytidylyltransferase activity"/>
    <property type="evidence" value="ECO:0007669"/>
    <property type="project" value="TreeGrafter"/>
</dbReference>
<dbReference type="STRING" id="37658.SAMN05661086_00349"/>
<name>A0A1I6HWC2_9FIRM</name>